<feature type="transmembrane region" description="Helical" evidence="1">
    <location>
        <begin position="172"/>
        <end position="192"/>
    </location>
</feature>
<evidence type="ECO:0000313" key="3">
    <source>
        <dbReference type="Proteomes" id="UP000245461"/>
    </source>
</evidence>
<organism evidence="2 3">
    <name type="scientific">Zavarzinia aquatilis</name>
    <dbReference type="NCBI Taxonomy" id="2211142"/>
    <lineage>
        <taxon>Bacteria</taxon>
        <taxon>Pseudomonadati</taxon>
        <taxon>Pseudomonadota</taxon>
        <taxon>Alphaproteobacteria</taxon>
        <taxon>Rhodospirillales</taxon>
        <taxon>Zavarziniaceae</taxon>
        <taxon>Zavarzinia</taxon>
    </lineage>
</organism>
<evidence type="ECO:0008006" key="4">
    <source>
        <dbReference type="Google" id="ProtNLM"/>
    </source>
</evidence>
<reference evidence="2 3" key="1">
    <citation type="submission" date="2018-05" db="EMBL/GenBank/DDBJ databases">
        <title>Zavarzinia sp. HR-AS.</title>
        <authorList>
            <person name="Lee Y."/>
            <person name="Jeon C.O."/>
        </authorList>
    </citation>
    <scope>NUCLEOTIDE SEQUENCE [LARGE SCALE GENOMIC DNA]</scope>
    <source>
        <strain evidence="2 3">HR-AS</strain>
    </source>
</reference>
<accession>A0A317EIG8</accession>
<evidence type="ECO:0000256" key="1">
    <source>
        <dbReference type="SAM" id="Phobius"/>
    </source>
</evidence>
<dbReference type="RefSeq" id="WP_109903077.1">
    <property type="nucleotide sequence ID" value="NZ_QGLE01000002.1"/>
</dbReference>
<keyword evidence="1" id="KW-1133">Transmembrane helix</keyword>
<dbReference type="InterPro" id="IPR029058">
    <property type="entry name" value="AB_hydrolase_fold"/>
</dbReference>
<gene>
    <name evidence="2" type="ORF">DKG74_04510</name>
</gene>
<dbReference type="OrthoDB" id="7257484at2"/>
<keyword evidence="3" id="KW-1185">Reference proteome</keyword>
<comment type="caution">
    <text evidence="2">The sequence shown here is derived from an EMBL/GenBank/DDBJ whole genome shotgun (WGS) entry which is preliminary data.</text>
</comment>
<keyword evidence="1" id="KW-0812">Transmembrane</keyword>
<sequence length="409" mass="45012">MTTSQAASADRSIRRRRVLFVSGFDPRGARHYHELWRGEAPKAAASAGDRVEYGIGSRKSAGPHLVEWTMTGKAGIDGQTVETETRFGFLRWDDVAREMWPKADWSFVTETFRTVVWATWAGYFRRIYQVRPVYMLTILQPVAVLCLLLLGLPLIACALLAAIVAFSPLPGFAILAGIPLGLLGVPRALAFLGRTGSVLWRGQLVNFYFRQIHHKAAPLDARMDQMADLIADAAAKGDCDEFLVIGHSVGTTVAISALGRALMRRRADFAGLSRVGFVTLGAMTPLLAAEPRCGWFRDEVAAIGLDPAVTWVDACAGADVVCFPLVDPLTLAGHSRKEGDRVSPLLTSPQFHKLFDPDRYAPLKRDRGMMHTLYLMATQRQGRCDFFALCAGPLALADRFPDTAPRKRR</sequence>
<dbReference type="Proteomes" id="UP000245461">
    <property type="component" value="Unassembled WGS sequence"/>
</dbReference>
<evidence type="ECO:0000313" key="2">
    <source>
        <dbReference type="EMBL" id="PWR25035.1"/>
    </source>
</evidence>
<dbReference type="SUPFAM" id="SSF53474">
    <property type="entry name" value="alpha/beta-Hydrolases"/>
    <property type="match status" value="1"/>
</dbReference>
<protein>
    <recommendedName>
        <fullName evidence="4">Alpha/beta hydrolase</fullName>
    </recommendedName>
</protein>
<name>A0A317EIG8_9PROT</name>
<feature type="transmembrane region" description="Helical" evidence="1">
    <location>
        <begin position="133"/>
        <end position="166"/>
    </location>
</feature>
<dbReference type="AlphaFoldDB" id="A0A317EIG8"/>
<dbReference type="EMBL" id="QGLE01000002">
    <property type="protein sequence ID" value="PWR25035.1"/>
    <property type="molecule type" value="Genomic_DNA"/>
</dbReference>
<keyword evidence="1" id="KW-0472">Membrane</keyword>
<proteinExistence type="predicted"/>